<evidence type="ECO:0000313" key="3">
    <source>
        <dbReference type="EMBL" id="MCU4973982.1"/>
    </source>
</evidence>
<keyword evidence="1" id="KW-1133">Transmembrane helix</keyword>
<dbReference type="PANTHER" id="PTHR37938:SF1">
    <property type="entry name" value="BLL0215 PROTEIN"/>
    <property type="match status" value="1"/>
</dbReference>
<feature type="domain" description="YdbS-like PH" evidence="2">
    <location>
        <begin position="57"/>
        <end position="131"/>
    </location>
</feature>
<keyword evidence="1" id="KW-0472">Membrane</keyword>
<comment type="caution">
    <text evidence="3">The sequence shown here is derived from an EMBL/GenBank/DDBJ whole genome shotgun (WGS) entry which is preliminary data.</text>
</comment>
<proteinExistence type="predicted"/>
<keyword evidence="1" id="KW-0812">Transmembrane</keyword>
<dbReference type="InterPro" id="IPR005182">
    <property type="entry name" value="YdbS-like_PH"/>
</dbReference>
<feature type="transmembrane region" description="Helical" evidence="1">
    <location>
        <begin position="28"/>
        <end position="50"/>
    </location>
</feature>
<evidence type="ECO:0000259" key="2">
    <source>
        <dbReference type="Pfam" id="PF03703"/>
    </source>
</evidence>
<keyword evidence="4" id="KW-1185">Reference proteome</keyword>
<evidence type="ECO:0000313" key="4">
    <source>
        <dbReference type="Proteomes" id="UP001320972"/>
    </source>
</evidence>
<organism evidence="3 4">
    <name type="scientific">Natronoglomus mannanivorans</name>
    <dbReference type="NCBI Taxonomy" id="2979990"/>
    <lineage>
        <taxon>Archaea</taxon>
        <taxon>Methanobacteriati</taxon>
        <taxon>Methanobacteriota</taxon>
        <taxon>Stenosarchaea group</taxon>
        <taxon>Halobacteria</taxon>
        <taxon>Halobacteriales</taxon>
        <taxon>Natrialbaceae</taxon>
        <taxon>Natronoglomus</taxon>
    </lineage>
</organism>
<accession>A0ABT2QGD0</accession>
<name>A0ABT2QGD0_9EURY</name>
<dbReference type="Pfam" id="PF03703">
    <property type="entry name" value="bPH_2"/>
    <property type="match status" value="1"/>
</dbReference>
<dbReference type="Proteomes" id="UP001320972">
    <property type="component" value="Unassembled WGS sequence"/>
</dbReference>
<evidence type="ECO:0000256" key="1">
    <source>
        <dbReference type="SAM" id="Phobius"/>
    </source>
</evidence>
<reference evidence="3 4" key="1">
    <citation type="submission" date="2022-09" db="EMBL/GenBank/DDBJ databases">
        <title>Enrichment on poylsaccharides allowed isolation of novel metabolic and taxonomic groups of Haloarchaea.</title>
        <authorList>
            <person name="Sorokin D.Y."/>
            <person name="Elcheninov A.G."/>
            <person name="Khizhniak T.V."/>
            <person name="Kolganova T.V."/>
            <person name="Kublanov I.V."/>
        </authorList>
    </citation>
    <scope>NUCLEOTIDE SEQUENCE [LARGE SCALE GENOMIC DNA]</scope>
    <source>
        <strain evidence="3 4">AArc-m2/3/4</strain>
    </source>
</reference>
<gene>
    <name evidence="3" type="ORF">OB955_14710</name>
</gene>
<sequence length="186" mass="20470">MSANEYDWLVLESDEEILWSGEPELLGYAWLFAMGIVLIPVFGIGIVIIASTYLSLKNTAYVITTESVFKKTGILSRKITDIGHENIQDTGYKQGIVGRYYEFGTVQISTAGGSGVEMSLAYVPDPLNVQSQLDGVATKRSSAEDTSTPDGYERVQITGATLDELITEMRATREALESIEERLNED</sequence>
<dbReference type="EMBL" id="JAOPKB010000009">
    <property type="protein sequence ID" value="MCU4973982.1"/>
    <property type="molecule type" value="Genomic_DNA"/>
</dbReference>
<protein>
    <submittedName>
        <fullName evidence="3">PH domain-containing protein</fullName>
    </submittedName>
</protein>
<dbReference type="RefSeq" id="WP_338008261.1">
    <property type="nucleotide sequence ID" value="NZ_JAOPKB010000009.1"/>
</dbReference>
<dbReference type="PANTHER" id="PTHR37938">
    <property type="entry name" value="BLL0215 PROTEIN"/>
    <property type="match status" value="1"/>
</dbReference>